<evidence type="ECO:0000313" key="2">
    <source>
        <dbReference type="EMBL" id="KHT61624.1"/>
    </source>
</evidence>
<evidence type="ECO:0000313" key="3">
    <source>
        <dbReference type="Proteomes" id="UP000031278"/>
    </source>
</evidence>
<proteinExistence type="predicted"/>
<dbReference type="Proteomes" id="UP000031278">
    <property type="component" value="Unassembled WGS sequence"/>
</dbReference>
<dbReference type="AlphaFoldDB" id="A0A0B9FZG3"/>
<feature type="region of interest" description="Disordered" evidence="1">
    <location>
        <begin position="47"/>
        <end position="66"/>
    </location>
</feature>
<protein>
    <submittedName>
        <fullName evidence="2">Uncharacterized protein</fullName>
    </submittedName>
</protein>
<organism evidence="2 3">
    <name type="scientific">Photobacterium gaetbulicola</name>
    <dbReference type="NCBI Taxonomy" id="1295392"/>
    <lineage>
        <taxon>Bacteria</taxon>
        <taxon>Pseudomonadati</taxon>
        <taxon>Pseudomonadota</taxon>
        <taxon>Gammaproteobacteria</taxon>
        <taxon>Vibrionales</taxon>
        <taxon>Vibrionaceae</taxon>
        <taxon>Photobacterium</taxon>
    </lineage>
</organism>
<accession>A0A0B9FZG3</accession>
<gene>
    <name evidence="2" type="ORF">RJ45_22215</name>
</gene>
<evidence type="ECO:0000256" key="1">
    <source>
        <dbReference type="SAM" id="MobiDB-lite"/>
    </source>
</evidence>
<comment type="caution">
    <text evidence="2">The sequence shown here is derived from an EMBL/GenBank/DDBJ whole genome shotgun (WGS) entry which is preliminary data.</text>
</comment>
<reference evidence="2 3" key="1">
    <citation type="submission" date="2014-12" db="EMBL/GenBank/DDBJ databases">
        <title>Genome sequencing of Photobacterium gaetbulicola AD005a.</title>
        <authorList>
            <person name="Adrian T.G.S."/>
            <person name="Chan K.G."/>
        </authorList>
    </citation>
    <scope>NUCLEOTIDE SEQUENCE [LARGE SCALE GENOMIC DNA]</scope>
    <source>
        <strain evidence="2 3">AD005a</strain>
    </source>
</reference>
<sequence>MTNRLHKIKDKTMKRNKATVIASWQPANEREQQALRQFLMGEIAGCSKQHQGGTGKTGMDTGRLIR</sequence>
<dbReference type="EMBL" id="JWLZ01000198">
    <property type="protein sequence ID" value="KHT61624.1"/>
    <property type="molecule type" value="Genomic_DNA"/>
</dbReference>
<name>A0A0B9FZG3_9GAMM</name>